<name>A0AAE3QRX2_9BACT</name>
<dbReference type="RefSeq" id="WP_313985233.1">
    <property type="nucleotide sequence ID" value="NZ_JASJOS010000014.1"/>
</dbReference>
<proteinExistence type="predicted"/>
<evidence type="ECO:0000313" key="1">
    <source>
        <dbReference type="EMBL" id="MDJ1484215.1"/>
    </source>
</evidence>
<evidence type="ECO:0000313" key="2">
    <source>
        <dbReference type="Proteomes" id="UP001241110"/>
    </source>
</evidence>
<sequence length="175" mass="19647">MKKLLVATCIGLLVASCTSKEELSEQEAVTLLRQQMNYPKAFTYDIFCADPEYSQKALDAGLETKGFVTIKRTQKLSEVGQPLIEFTNQASPYLVTLSELDKKTHIQKVKIADEDLNQVSDITLDEGGKNATIEYTTVYKNTTPFSSLLHIDLQKPITHTVYLILADNGWKLKDK</sequence>
<accession>A0AAE3QRX2</accession>
<gene>
    <name evidence="1" type="ORF">QNI16_27195</name>
</gene>
<dbReference type="AlphaFoldDB" id="A0AAE3QRX2"/>
<protein>
    <recommendedName>
        <fullName evidence="3">Lipoprotein</fullName>
    </recommendedName>
</protein>
<dbReference type="PROSITE" id="PS51257">
    <property type="entry name" value="PROKAR_LIPOPROTEIN"/>
    <property type="match status" value="1"/>
</dbReference>
<evidence type="ECO:0008006" key="3">
    <source>
        <dbReference type="Google" id="ProtNLM"/>
    </source>
</evidence>
<organism evidence="1 2">
    <name type="scientific">Xanthocytophaga flava</name>
    <dbReference type="NCBI Taxonomy" id="3048013"/>
    <lineage>
        <taxon>Bacteria</taxon>
        <taxon>Pseudomonadati</taxon>
        <taxon>Bacteroidota</taxon>
        <taxon>Cytophagia</taxon>
        <taxon>Cytophagales</taxon>
        <taxon>Rhodocytophagaceae</taxon>
        <taxon>Xanthocytophaga</taxon>
    </lineage>
</organism>
<dbReference type="Proteomes" id="UP001241110">
    <property type="component" value="Unassembled WGS sequence"/>
</dbReference>
<reference evidence="1" key="1">
    <citation type="submission" date="2023-05" db="EMBL/GenBank/DDBJ databases">
        <authorList>
            <person name="Zhang X."/>
        </authorList>
    </citation>
    <scope>NUCLEOTIDE SEQUENCE</scope>
    <source>
        <strain evidence="1">YF14B1</strain>
    </source>
</reference>
<comment type="caution">
    <text evidence="1">The sequence shown here is derived from an EMBL/GenBank/DDBJ whole genome shotgun (WGS) entry which is preliminary data.</text>
</comment>
<dbReference type="EMBL" id="JASJOS010000014">
    <property type="protein sequence ID" value="MDJ1484215.1"/>
    <property type="molecule type" value="Genomic_DNA"/>
</dbReference>